<name>A0ABD1FY01_SALDI</name>
<feature type="compositionally biased region" description="Acidic residues" evidence="1">
    <location>
        <begin position="1"/>
        <end position="15"/>
    </location>
</feature>
<gene>
    <name evidence="2" type="ORF">AAHA92_28571</name>
</gene>
<reference evidence="2 3" key="1">
    <citation type="submission" date="2024-06" db="EMBL/GenBank/DDBJ databases">
        <title>A chromosome level genome sequence of Diviner's sage (Salvia divinorum).</title>
        <authorList>
            <person name="Ford S.A."/>
            <person name="Ro D.-K."/>
            <person name="Ness R.W."/>
            <person name="Phillips M.A."/>
        </authorList>
    </citation>
    <scope>NUCLEOTIDE SEQUENCE [LARGE SCALE GENOMIC DNA]</scope>
    <source>
        <strain evidence="2">SAF-2024a</strain>
        <tissue evidence="2">Leaf</tissue>
    </source>
</reference>
<keyword evidence="3" id="KW-1185">Reference proteome</keyword>
<proteinExistence type="predicted"/>
<dbReference type="Proteomes" id="UP001567538">
    <property type="component" value="Unassembled WGS sequence"/>
</dbReference>
<evidence type="ECO:0000256" key="1">
    <source>
        <dbReference type="SAM" id="MobiDB-lite"/>
    </source>
</evidence>
<protein>
    <submittedName>
        <fullName evidence="2">Uncharacterized protein</fullName>
    </submittedName>
</protein>
<organism evidence="2 3">
    <name type="scientific">Salvia divinorum</name>
    <name type="common">Maria pastora</name>
    <name type="synonym">Diviner's sage</name>
    <dbReference type="NCBI Taxonomy" id="28513"/>
    <lineage>
        <taxon>Eukaryota</taxon>
        <taxon>Viridiplantae</taxon>
        <taxon>Streptophyta</taxon>
        <taxon>Embryophyta</taxon>
        <taxon>Tracheophyta</taxon>
        <taxon>Spermatophyta</taxon>
        <taxon>Magnoliopsida</taxon>
        <taxon>eudicotyledons</taxon>
        <taxon>Gunneridae</taxon>
        <taxon>Pentapetalae</taxon>
        <taxon>asterids</taxon>
        <taxon>lamiids</taxon>
        <taxon>Lamiales</taxon>
        <taxon>Lamiaceae</taxon>
        <taxon>Nepetoideae</taxon>
        <taxon>Mentheae</taxon>
        <taxon>Salviinae</taxon>
        <taxon>Salvia</taxon>
        <taxon>Salvia subgen. Calosphace</taxon>
    </lineage>
</organism>
<evidence type="ECO:0000313" key="3">
    <source>
        <dbReference type="Proteomes" id="UP001567538"/>
    </source>
</evidence>
<evidence type="ECO:0000313" key="2">
    <source>
        <dbReference type="EMBL" id="KAL1535838.1"/>
    </source>
</evidence>
<accession>A0ABD1FY01</accession>
<feature type="region of interest" description="Disordered" evidence="1">
    <location>
        <begin position="1"/>
        <end position="22"/>
    </location>
</feature>
<sequence length="148" mass="17777">MIDTTGDDDDDEEEEEKRRSVIHQPSHPYHELKLWRRRCSFKCDAWCTTRATRSSYTCTAYDCQYYIGSMRDVLRCLKASKGKTPHHSLSLSFHVPFEYINFKFKYDVCNTFLLPNYWINHCPRQVRFQQAASHHLKYREKHYPSSDK</sequence>
<dbReference type="AlphaFoldDB" id="A0ABD1FY01"/>
<dbReference type="EMBL" id="JBEAFC010000011">
    <property type="protein sequence ID" value="KAL1535838.1"/>
    <property type="molecule type" value="Genomic_DNA"/>
</dbReference>
<comment type="caution">
    <text evidence="2">The sequence shown here is derived from an EMBL/GenBank/DDBJ whole genome shotgun (WGS) entry which is preliminary data.</text>
</comment>